<comment type="caution">
    <text evidence="4">The sequence shown here is derived from an EMBL/GenBank/DDBJ whole genome shotgun (WGS) entry which is preliminary data.</text>
</comment>
<dbReference type="InterPro" id="IPR028974">
    <property type="entry name" value="TSP_type-3_rpt"/>
</dbReference>
<dbReference type="NCBIfam" id="TIGR03901">
    <property type="entry name" value="MYXO-CTERM"/>
    <property type="match status" value="1"/>
</dbReference>
<dbReference type="InterPro" id="IPR017897">
    <property type="entry name" value="Thrombospondin_3_rpt"/>
</dbReference>
<sequence>MAPAATSDFIVRFPAGAVIQPGETQYVAIAGGECFRTSCGVTSPFTGYGIYPTYEIATGAATTTSPAVPDMLVPVTNGVGTAWGFTNGGEPVILFYWDGMTNLVTDVDYVFYGTAGPQAPVSKTGVTVNGWTYLPDTADNAALHAPLSTNTTTVNTCRVDLSETGQVTMGSNGVSGRDEASEPWSTTWTACAVPSAADIDLDTVLNSMDNCLTVSNTAQLDTDADGVGDACDNCPTVVNVVQSDADADGVGDACDNCPTEPNPDQADSNSNAIGDACDASGAGGEGGMGGGGGMGAGGTGGNGTGGSGGNGTGGMGTGGTGGMGTGGTGGMGTGGGGGNGSGGMGTGGDTTSATTAATTGTGSAGGSEDDGGCGCRVTGDESPRSASYASLFTIAAAALGVRRRRSRSR</sequence>
<feature type="region of interest" description="Disordered" evidence="3">
    <location>
        <begin position="307"/>
        <end position="388"/>
    </location>
</feature>
<dbReference type="PANTHER" id="PTHR10199">
    <property type="entry name" value="THROMBOSPONDIN"/>
    <property type="match status" value="1"/>
</dbReference>
<keyword evidence="2" id="KW-0106">Calcium</keyword>
<feature type="compositionally biased region" description="Low complexity" evidence="3">
    <location>
        <begin position="349"/>
        <end position="361"/>
    </location>
</feature>
<evidence type="ECO:0000313" key="4">
    <source>
        <dbReference type="EMBL" id="MDC0678926.1"/>
    </source>
</evidence>
<accession>A0ABT5BXS1</accession>
<dbReference type="PROSITE" id="PS51234">
    <property type="entry name" value="TSP3"/>
    <property type="match status" value="1"/>
</dbReference>
<dbReference type="InterPro" id="IPR003367">
    <property type="entry name" value="Thrombospondin_3-like_rpt"/>
</dbReference>
<gene>
    <name evidence="4" type="ORF">POL72_14365</name>
</gene>
<keyword evidence="5" id="KW-1185">Reference proteome</keyword>
<dbReference type="Proteomes" id="UP001217485">
    <property type="component" value="Unassembled WGS sequence"/>
</dbReference>
<evidence type="ECO:0000256" key="3">
    <source>
        <dbReference type="SAM" id="MobiDB-lite"/>
    </source>
</evidence>
<proteinExistence type="predicted"/>
<name>A0ABT5BXS1_9BACT</name>
<evidence type="ECO:0000313" key="5">
    <source>
        <dbReference type="Proteomes" id="UP001217485"/>
    </source>
</evidence>
<evidence type="ECO:0000256" key="2">
    <source>
        <dbReference type="ARBA" id="ARBA00022837"/>
    </source>
</evidence>
<organism evidence="4 5">
    <name type="scientific">Sorangium atrum</name>
    <dbReference type="NCBI Taxonomy" id="2995308"/>
    <lineage>
        <taxon>Bacteria</taxon>
        <taxon>Pseudomonadati</taxon>
        <taxon>Myxococcota</taxon>
        <taxon>Polyangia</taxon>
        <taxon>Polyangiales</taxon>
        <taxon>Polyangiaceae</taxon>
        <taxon>Sorangium</taxon>
    </lineage>
</organism>
<dbReference type="EMBL" id="JAQNDK010000001">
    <property type="protein sequence ID" value="MDC0678926.1"/>
    <property type="molecule type" value="Genomic_DNA"/>
</dbReference>
<dbReference type="Gene3D" id="4.10.1080.10">
    <property type="entry name" value="TSP type-3 repeat"/>
    <property type="match status" value="1"/>
</dbReference>
<evidence type="ECO:0000256" key="1">
    <source>
        <dbReference type="ARBA" id="ARBA00022729"/>
    </source>
</evidence>
<dbReference type="Pfam" id="PF02412">
    <property type="entry name" value="TSP_3"/>
    <property type="match status" value="2"/>
</dbReference>
<dbReference type="PANTHER" id="PTHR10199:SF100">
    <property type="entry name" value="THROMBOSPONDIN, ISOFORM A"/>
    <property type="match status" value="1"/>
</dbReference>
<keyword evidence="1" id="KW-0732">Signal</keyword>
<dbReference type="SUPFAM" id="SSF103647">
    <property type="entry name" value="TSP type-3 repeat"/>
    <property type="match status" value="1"/>
</dbReference>
<dbReference type="InterPro" id="IPR024038">
    <property type="entry name" value="MYXO-CTERM"/>
</dbReference>
<protein>
    <submittedName>
        <fullName evidence="4">Thrombospondin type 3 repeat-containing protein</fullName>
    </submittedName>
</protein>
<dbReference type="RefSeq" id="WP_272095785.1">
    <property type="nucleotide sequence ID" value="NZ_JAQNDK010000001.1"/>
</dbReference>
<reference evidence="4 5" key="1">
    <citation type="submission" date="2023-01" db="EMBL/GenBank/DDBJ databases">
        <title>Minimal conservation of predation-associated metabolite biosynthetic gene clusters underscores biosynthetic potential of Myxococcota including descriptions for ten novel species: Archangium lansinium sp. nov., Myxococcus landrumus sp. nov., Nannocystis bai.</title>
        <authorList>
            <person name="Ahearne A."/>
            <person name="Stevens C."/>
            <person name="Dowd S."/>
        </authorList>
    </citation>
    <scope>NUCLEOTIDE SEQUENCE [LARGE SCALE GENOMIC DNA]</scope>
    <source>
        <strain evidence="4 5">WIWO2</strain>
    </source>
</reference>
<feature type="compositionally biased region" description="Gly residues" evidence="3">
    <location>
        <begin position="307"/>
        <end position="348"/>
    </location>
</feature>